<feature type="region of interest" description="Disordered" evidence="1">
    <location>
        <begin position="71"/>
        <end position="94"/>
    </location>
</feature>
<dbReference type="EMBL" id="JAMZMK010012147">
    <property type="protein sequence ID" value="KAI7724873.1"/>
    <property type="molecule type" value="Genomic_DNA"/>
</dbReference>
<name>A0AAD5G232_AMBAR</name>
<protein>
    <submittedName>
        <fullName evidence="2">Uncharacterized protein</fullName>
    </submittedName>
</protein>
<dbReference type="Proteomes" id="UP001206925">
    <property type="component" value="Unassembled WGS sequence"/>
</dbReference>
<evidence type="ECO:0000313" key="2">
    <source>
        <dbReference type="EMBL" id="KAI7724873.1"/>
    </source>
</evidence>
<keyword evidence="3" id="KW-1185">Reference proteome</keyword>
<reference evidence="2" key="1">
    <citation type="submission" date="2022-06" db="EMBL/GenBank/DDBJ databases">
        <title>Uncovering the hologenomic basis of an extraordinary plant invasion.</title>
        <authorList>
            <person name="Bieker V.C."/>
            <person name="Martin M.D."/>
            <person name="Gilbert T."/>
            <person name="Hodgins K."/>
            <person name="Battlay P."/>
            <person name="Petersen B."/>
            <person name="Wilson J."/>
        </authorList>
    </citation>
    <scope>NUCLEOTIDE SEQUENCE</scope>
    <source>
        <strain evidence="2">AA19_3_7</strain>
        <tissue evidence="2">Leaf</tissue>
    </source>
</reference>
<accession>A0AAD5G232</accession>
<comment type="caution">
    <text evidence="2">The sequence shown here is derived from an EMBL/GenBank/DDBJ whole genome shotgun (WGS) entry which is preliminary data.</text>
</comment>
<proteinExistence type="predicted"/>
<gene>
    <name evidence="2" type="ORF">M8C21_011016</name>
</gene>
<organism evidence="2 3">
    <name type="scientific">Ambrosia artemisiifolia</name>
    <name type="common">Common ragweed</name>
    <dbReference type="NCBI Taxonomy" id="4212"/>
    <lineage>
        <taxon>Eukaryota</taxon>
        <taxon>Viridiplantae</taxon>
        <taxon>Streptophyta</taxon>
        <taxon>Embryophyta</taxon>
        <taxon>Tracheophyta</taxon>
        <taxon>Spermatophyta</taxon>
        <taxon>Magnoliopsida</taxon>
        <taxon>eudicotyledons</taxon>
        <taxon>Gunneridae</taxon>
        <taxon>Pentapetalae</taxon>
        <taxon>asterids</taxon>
        <taxon>campanulids</taxon>
        <taxon>Asterales</taxon>
        <taxon>Asteraceae</taxon>
        <taxon>Asteroideae</taxon>
        <taxon>Heliantheae alliance</taxon>
        <taxon>Heliantheae</taxon>
        <taxon>Ambrosia</taxon>
    </lineage>
</organism>
<evidence type="ECO:0000313" key="3">
    <source>
        <dbReference type="Proteomes" id="UP001206925"/>
    </source>
</evidence>
<dbReference type="AlphaFoldDB" id="A0AAD5G232"/>
<evidence type="ECO:0000256" key="1">
    <source>
        <dbReference type="SAM" id="MobiDB-lite"/>
    </source>
</evidence>
<feature type="compositionally biased region" description="Polar residues" evidence="1">
    <location>
        <begin position="71"/>
        <end position="91"/>
    </location>
</feature>
<sequence length="128" mass="14547">MEMAHPSRRTWFLATYQHQQCCLSHVVRRTKKSGNHYTYTIITRPGSSLLAVNRVLKENLRPLIYTPATPPSQIIKTPSATEKNAQATPPSTARKVSFEEAGTLSIAKIFTYNTDENQLMKLNSHRNF</sequence>